<comment type="caution">
    <text evidence="3">The sequence shown here is derived from an EMBL/GenBank/DDBJ whole genome shotgun (WGS) entry which is preliminary data.</text>
</comment>
<dbReference type="Proteomes" id="UP000054988">
    <property type="component" value="Unassembled WGS sequence"/>
</dbReference>
<feature type="transmembrane region" description="Helical" evidence="1">
    <location>
        <begin position="58"/>
        <end position="76"/>
    </location>
</feature>
<evidence type="ECO:0000259" key="2">
    <source>
        <dbReference type="Pfam" id="PF20151"/>
    </source>
</evidence>
<evidence type="ECO:0000313" key="4">
    <source>
        <dbReference type="Proteomes" id="UP000054988"/>
    </source>
</evidence>
<keyword evidence="1" id="KW-0472">Membrane</keyword>
<organism evidence="3 4">
    <name type="scientific">Moniliophthora roreri</name>
    <name type="common">Frosty pod rot fungus</name>
    <name type="synonym">Monilia roreri</name>
    <dbReference type="NCBI Taxonomy" id="221103"/>
    <lineage>
        <taxon>Eukaryota</taxon>
        <taxon>Fungi</taxon>
        <taxon>Dikarya</taxon>
        <taxon>Basidiomycota</taxon>
        <taxon>Agaricomycotina</taxon>
        <taxon>Agaricomycetes</taxon>
        <taxon>Agaricomycetidae</taxon>
        <taxon>Agaricales</taxon>
        <taxon>Marasmiineae</taxon>
        <taxon>Marasmiaceae</taxon>
        <taxon>Moniliophthora</taxon>
    </lineage>
</organism>
<dbReference type="InterPro" id="IPR045340">
    <property type="entry name" value="DUF6533"/>
</dbReference>
<name>A0A0W0EWW2_MONRR</name>
<keyword evidence="1" id="KW-0812">Transmembrane</keyword>
<sequence>MDWNSQQVEHHFRDHHVQRLVQVFAVSILFWDHIITLDSEIRHIWTRPKSRSSVLFLTFRYFTLANNLSVVVFLSFDSWTVEMLTWSIPNLSELQTFQPLSTGYTFYLPSGSLLTLRLYALYSADKRVLLLYVITATMGCGMAGFALSGQESTRFPIQFGCHNGTSRQSSIRLAGIWMVLFAYDTVIFFLTAYRTYRYWRYETVIRHSESLLSLMFRDGALYFAVMALANLANILTFCLCGPFMSGGLSAFASCISATMLCRLMLNLHATADVLSTRRTDLMQTWGITTVPAVVED</sequence>
<dbReference type="Pfam" id="PF20151">
    <property type="entry name" value="DUF6533"/>
    <property type="match status" value="1"/>
</dbReference>
<feature type="transmembrane region" description="Helical" evidence="1">
    <location>
        <begin position="220"/>
        <end position="244"/>
    </location>
</feature>
<evidence type="ECO:0000256" key="1">
    <source>
        <dbReference type="SAM" id="Phobius"/>
    </source>
</evidence>
<reference evidence="3 4" key="1">
    <citation type="submission" date="2015-12" db="EMBL/GenBank/DDBJ databases">
        <title>Draft genome sequence of Moniliophthora roreri, the causal agent of frosty pod rot of cacao.</title>
        <authorList>
            <person name="Aime M.C."/>
            <person name="Diaz-Valderrama J.R."/>
            <person name="Kijpornyongpan T."/>
            <person name="Phillips-Mora W."/>
        </authorList>
    </citation>
    <scope>NUCLEOTIDE SEQUENCE [LARGE SCALE GENOMIC DNA]</scope>
    <source>
        <strain evidence="3 4">MCA 2952</strain>
    </source>
</reference>
<feature type="transmembrane region" description="Helical" evidence="1">
    <location>
        <begin position="104"/>
        <end position="122"/>
    </location>
</feature>
<feature type="transmembrane region" description="Helical" evidence="1">
    <location>
        <begin position="129"/>
        <end position="147"/>
    </location>
</feature>
<feature type="domain" description="DUF6533" evidence="2">
    <location>
        <begin position="22"/>
        <end position="65"/>
    </location>
</feature>
<accession>A0A0W0EWW2</accession>
<keyword evidence="1" id="KW-1133">Transmembrane helix</keyword>
<evidence type="ECO:0000313" key="3">
    <source>
        <dbReference type="EMBL" id="KTB28551.1"/>
    </source>
</evidence>
<protein>
    <recommendedName>
        <fullName evidence="2">DUF6533 domain-containing protein</fullName>
    </recommendedName>
</protein>
<proteinExistence type="predicted"/>
<feature type="transmembrane region" description="Helical" evidence="1">
    <location>
        <begin position="250"/>
        <end position="269"/>
    </location>
</feature>
<gene>
    <name evidence="3" type="ORF">WG66_18754</name>
</gene>
<feature type="transmembrane region" description="Helical" evidence="1">
    <location>
        <begin position="174"/>
        <end position="193"/>
    </location>
</feature>
<dbReference type="eggNOG" id="ENOG502SP5C">
    <property type="taxonomic scope" value="Eukaryota"/>
</dbReference>
<dbReference type="AlphaFoldDB" id="A0A0W0EWW2"/>
<feature type="transmembrane region" description="Helical" evidence="1">
    <location>
        <begin position="20"/>
        <end position="37"/>
    </location>
</feature>
<dbReference type="EMBL" id="LATX01002469">
    <property type="protein sequence ID" value="KTB28551.1"/>
    <property type="molecule type" value="Genomic_DNA"/>
</dbReference>